<feature type="transmembrane region" description="Helical" evidence="4">
    <location>
        <begin position="261"/>
        <end position="283"/>
    </location>
</feature>
<dbReference type="PANTHER" id="PTHR43547">
    <property type="entry name" value="TWO-COMPONENT HISTIDINE KINASE"/>
    <property type="match status" value="1"/>
</dbReference>
<comment type="catalytic activity">
    <reaction evidence="1">
        <text>ATP + protein L-histidine = ADP + protein N-phospho-L-histidine.</text>
        <dbReference type="EC" id="2.7.13.3"/>
    </reaction>
</comment>
<dbReference type="Pfam" id="PF13492">
    <property type="entry name" value="GAF_3"/>
    <property type="match status" value="1"/>
</dbReference>
<dbReference type="PANTHER" id="PTHR43547:SF2">
    <property type="entry name" value="HYBRID SIGNAL TRANSDUCTION HISTIDINE KINASE C"/>
    <property type="match status" value="1"/>
</dbReference>
<feature type="transmembrane region" description="Helical" evidence="4">
    <location>
        <begin position="6"/>
        <end position="25"/>
    </location>
</feature>
<keyword evidence="4" id="KW-0472">Membrane</keyword>
<feature type="transmembrane region" description="Helical" evidence="4">
    <location>
        <begin position="103"/>
        <end position="124"/>
    </location>
</feature>
<dbReference type="InterPro" id="IPR004358">
    <property type="entry name" value="Sig_transdc_His_kin-like_C"/>
</dbReference>
<evidence type="ECO:0000256" key="3">
    <source>
        <dbReference type="ARBA" id="ARBA00022553"/>
    </source>
</evidence>
<reference evidence="7" key="1">
    <citation type="submission" date="2017-11" db="EMBL/GenBank/DDBJ databases">
        <title>The draft genome sequence of Chromatocurvus sp. F02.</title>
        <authorList>
            <person name="Du Z.-J."/>
            <person name="Chang Y.-Q."/>
        </authorList>
    </citation>
    <scope>NUCLEOTIDE SEQUENCE [LARGE SCALE GENOMIC DNA]</scope>
    <source>
        <strain evidence="7">F02</strain>
    </source>
</reference>
<organism evidence="6 7">
    <name type="scientific">Kineobactrum sediminis</name>
    <dbReference type="NCBI Taxonomy" id="1905677"/>
    <lineage>
        <taxon>Bacteria</taxon>
        <taxon>Pseudomonadati</taxon>
        <taxon>Pseudomonadota</taxon>
        <taxon>Gammaproteobacteria</taxon>
        <taxon>Cellvibrionales</taxon>
        <taxon>Halieaceae</taxon>
        <taxon>Kineobactrum</taxon>
    </lineage>
</organism>
<evidence type="ECO:0000313" key="7">
    <source>
        <dbReference type="Proteomes" id="UP000234845"/>
    </source>
</evidence>
<dbReference type="SUPFAM" id="SSF55781">
    <property type="entry name" value="GAF domain-like"/>
    <property type="match status" value="1"/>
</dbReference>
<evidence type="ECO:0000259" key="5">
    <source>
        <dbReference type="PROSITE" id="PS50109"/>
    </source>
</evidence>
<dbReference type="OrthoDB" id="9785691at2"/>
<keyword evidence="6" id="KW-0418">Kinase</keyword>
<dbReference type="InterPro" id="IPR036097">
    <property type="entry name" value="HisK_dim/P_sf"/>
</dbReference>
<keyword evidence="4" id="KW-1133">Transmembrane helix</keyword>
<gene>
    <name evidence="6" type="primary">prsK</name>
    <name evidence="6" type="ORF">CWI75_15015</name>
</gene>
<accession>A0A2N5XZH6</accession>
<dbReference type="EMBL" id="PKLZ01000012">
    <property type="protein sequence ID" value="PLW81541.1"/>
    <property type="molecule type" value="Genomic_DNA"/>
</dbReference>
<dbReference type="RefSeq" id="WP_101522340.1">
    <property type="nucleotide sequence ID" value="NZ_PKLZ01000012.1"/>
</dbReference>
<dbReference type="InterPro" id="IPR003661">
    <property type="entry name" value="HisK_dim/P_dom"/>
</dbReference>
<evidence type="ECO:0000256" key="2">
    <source>
        <dbReference type="ARBA" id="ARBA00012438"/>
    </source>
</evidence>
<keyword evidence="4" id="KW-0812">Transmembrane</keyword>
<dbReference type="NCBIfam" id="TIGR02916">
    <property type="entry name" value="PEP_his_kin"/>
    <property type="match status" value="1"/>
</dbReference>
<keyword evidence="6" id="KW-0808">Transferase</keyword>
<dbReference type="AlphaFoldDB" id="A0A2N5XZH6"/>
<dbReference type="GO" id="GO:0000155">
    <property type="term" value="F:phosphorelay sensor kinase activity"/>
    <property type="evidence" value="ECO:0007669"/>
    <property type="project" value="InterPro"/>
</dbReference>
<dbReference type="InterPro" id="IPR029016">
    <property type="entry name" value="GAF-like_dom_sf"/>
</dbReference>
<dbReference type="CDD" id="cd00082">
    <property type="entry name" value="HisKA"/>
    <property type="match status" value="1"/>
</dbReference>
<feature type="transmembrane region" description="Helical" evidence="4">
    <location>
        <begin position="63"/>
        <end position="83"/>
    </location>
</feature>
<dbReference type="PRINTS" id="PR00344">
    <property type="entry name" value="BCTRLSENSOR"/>
</dbReference>
<evidence type="ECO:0000256" key="1">
    <source>
        <dbReference type="ARBA" id="ARBA00000085"/>
    </source>
</evidence>
<dbReference type="InterPro" id="IPR003018">
    <property type="entry name" value="GAF"/>
</dbReference>
<dbReference type="SMART" id="SM00387">
    <property type="entry name" value="HATPase_c"/>
    <property type="match status" value="1"/>
</dbReference>
<keyword evidence="3" id="KW-0597">Phosphoprotein</keyword>
<dbReference type="InterPro" id="IPR036890">
    <property type="entry name" value="HATPase_C_sf"/>
</dbReference>
<protein>
    <recommendedName>
        <fullName evidence="2">histidine kinase</fullName>
        <ecNumber evidence="2">2.7.13.3</ecNumber>
    </recommendedName>
</protein>
<evidence type="ECO:0000313" key="6">
    <source>
        <dbReference type="EMBL" id="PLW81541.1"/>
    </source>
</evidence>
<dbReference type="SUPFAM" id="SSF47384">
    <property type="entry name" value="Homodimeric domain of signal transducing histidine kinase"/>
    <property type="match status" value="1"/>
</dbReference>
<dbReference type="SUPFAM" id="SSF55874">
    <property type="entry name" value="ATPase domain of HSP90 chaperone/DNA topoisomerase II/histidine kinase"/>
    <property type="match status" value="1"/>
</dbReference>
<sequence length="696" mass="77102">MPASIGLFTHLIASLCFAALAGLLLIQWRVKPLGPSLVMACAASSLWAATVGLGTLADYPPITLMYITELLRNAGWLFFLLQLLGLQSDGNAWSVHGKTWRPVFLLVLAVILAVLVMPLLQPLLPVRVTIGYELILALWLGMALLGLLLIEQLFRNAGSGERWSLKYLCLGLGALFVYDFFMYSEALLFRKLDSDLWQARGLINAVATPWLAIAMARNSSWKVNLQLSRQVVFHTVTLMGAGIYLLGMAVIGYFIKFMGGTWGGVLQLGFLAAAAALLFSLLFSGKFRALLRVQLSKHFFSYRYDYREEWLKFTQALATLNDDVAEGIVRTMAPLASSHAGLLWGGREGRNLCLLANWQMPVPEGSSAEGLGMLPEWLQRRDWVVDLKEWHSTPDLYGDLQLPEWLVRDQQLWLVIPLLFRDRVEGVVMLRQSDLKDSINWEDRDLLKTAGRQAASHLAQHLASQALVEARQFDAFNRLSAYVVHDLKNILAQQSLIVSNAAKHRDNPAFIDDMISTVDNSVTRMQRLMEQMRTGLRSAAAGRVELAPLLQRVVSGRSGSQPAPHYFGGDFDCVAEADSERLATVFNHLIQNAQEATPAEGTVTVRLSGNAHQATIHIEDSGRGMDEAFIRERLFRPFESTKGLTGMGIGAFESREYIRQIGGDIQVESNPGHGSLFRVTLPVAGEPEADSAADIQ</sequence>
<dbReference type="Gene3D" id="3.30.450.40">
    <property type="match status" value="1"/>
</dbReference>
<comment type="caution">
    <text evidence="6">The sequence shown here is derived from an EMBL/GenBank/DDBJ whole genome shotgun (WGS) entry which is preliminary data.</text>
</comment>
<dbReference type="Pfam" id="PF02518">
    <property type="entry name" value="HATPase_c"/>
    <property type="match status" value="1"/>
</dbReference>
<dbReference type="InterPro" id="IPR005467">
    <property type="entry name" value="His_kinase_dom"/>
</dbReference>
<dbReference type="Proteomes" id="UP000234845">
    <property type="component" value="Unassembled WGS sequence"/>
</dbReference>
<feature type="domain" description="Histidine kinase" evidence="5">
    <location>
        <begin position="482"/>
        <end position="685"/>
    </location>
</feature>
<dbReference type="PROSITE" id="PS50109">
    <property type="entry name" value="HIS_KIN"/>
    <property type="match status" value="1"/>
</dbReference>
<dbReference type="InterPro" id="IPR003594">
    <property type="entry name" value="HATPase_dom"/>
</dbReference>
<feature type="transmembrane region" description="Helical" evidence="4">
    <location>
        <begin position="163"/>
        <end position="181"/>
    </location>
</feature>
<dbReference type="EC" id="2.7.13.3" evidence="2"/>
<dbReference type="InterPro" id="IPR014265">
    <property type="entry name" value="XrtA/PrsK"/>
</dbReference>
<keyword evidence="7" id="KW-1185">Reference proteome</keyword>
<proteinExistence type="predicted"/>
<feature type="transmembrane region" description="Helical" evidence="4">
    <location>
        <begin position="231"/>
        <end position="255"/>
    </location>
</feature>
<evidence type="ECO:0000256" key="4">
    <source>
        <dbReference type="SAM" id="Phobius"/>
    </source>
</evidence>
<feature type="transmembrane region" description="Helical" evidence="4">
    <location>
        <begin position="37"/>
        <end position="57"/>
    </location>
</feature>
<dbReference type="Gene3D" id="3.30.565.10">
    <property type="entry name" value="Histidine kinase-like ATPase, C-terminal domain"/>
    <property type="match status" value="1"/>
</dbReference>
<feature type="transmembrane region" description="Helical" evidence="4">
    <location>
        <begin position="130"/>
        <end position="151"/>
    </location>
</feature>
<name>A0A2N5XZH6_9GAMM</name>